<keyword evidence="2" id="KW-1185">Reference proteome</keyword>
<comment type="caution">
    <text evidence="1">The sequence shown here is derived from an EMBL/GenBank/DDBJ whole genome shotgun (WGS) entry which is preliminary data.</text>
</comment>
<evidence type="ECO:0000313" key="1">
    <source>
        <dbReference type="EMBL" id="KAG0271096.1"/>
    </source>
</evidence>
<dbReference type="SUPFAM" id="SSF117281">
    <property type="entry name" value="Kelch motif"/>
    <property type="match status" value="1"/>
</dbReference>
<name>A0ABQ7JH01_9FUNG</name>
<evidence type="ECO:0008006" key="3">
    <source>
        <dbReference type="Google" id="ProtNLM"/>
    </source>
</evidence>
<reference evidence="1 2" key="1">
    <citation type="journal article" date="2020" name="Fungal Divers.">
        <title>Resolving the Mortierellaceae phylogeny through synthesis of multi-gene phylogenetics and phylogenomics.</title>
        <authorList>
            <person name="Vandepol N."/>
            <person name="Liber J."/>
            <person name="Desiro A."/>
            <person name="Na H."/>
            <person name="Kennedy M."/>
            <person name="Barry K."/>
            <person name="Grigoriev I.V."/>
            <person name="Miller A.N."/>
            <person name="O'Donnell K."/>
            <person name="Stajich J.E."/>
            <person name="Bonito G."/>
        </authorList>
    </citation>
    <scope>NUCLEOTIDE SEQUENCE [LARGE SCALE GENOMIC DNA]</scope>
    <source>
        <strain evidence="1 2">AD045</strain>
    </source>
</reference>
<gene>
    <name evidence="1" type="ORF">BGZ96_005980</name>
</gene>
<dbReference type="InterPro" id="IPR015915">
    <property type="entry name" value="Kelch-typ_b-propeller"/>
</dbReference>
<dbReference type="Proteomes" id="UP001194696">
    <property type="component" value="Unassembled WGS sequence"/>
</dbReference>
<organism evidence="1 2">
    <name type="scientific">Linnemannia gamsii</name>
    <dbReference type="NCBI Taxonomy" id="64522"/>
    <lineage>
        <taxon>Eukaryota</taxon>
        <taxon>Fungi</taxon>
        <taxon>Fungi incertae sedis</taxon>
        <taxon>Mucoromycota</taxon>
        <taxon>Mortierellomycotina</taxon>
        <taxon>Mortierellomycetes</taxon>
        <taxon>Mortierellales</taxon>
        <taxon>Mortierellaceae</taxon>
        <taxon>Linnemannia</taxon>
    </lineage>
</organism>
<accession>A0ABQ7JH01</accession>
<feature type="non-terminal residue" evidence="1">
    <location>
        <position position="1"/>
    </location>
</feature>
<feature type="non-terminal residue" evidence="1">
    <location>
        <position position="70"/>
    </location>
</feature>
<protein>
    <recommendedName>
        <fullName evidence="3">Galactose oxidase</fullName>
    </recommendedName>
</protein>
<evidence type="ECO:0000313" key="2">
    <source>
        <dbReference type="Proteomes" id="UP001194696"/>
    </source>
</evidence>
<dbReference type="EMBL" id="JAAAIM010002873">
    <property type="protein sequence ID" value="KAG0271096.1"/>
    <property type="molecule type" value="Genomic_DNA"/>
</dbReference>
<sequence length="70" mass="7302">YNGTKMVLFGGDNATQISVASISILDIDTMVWTNGEDAPDPRSGMACTVAGDNFIVWGGYKEVASGDTIG</sequence>
<proteinExistence type="predicted"/>
<dbReference type="Gene3D" id="2.120.10.80">
    <property type="entry name" value="Kelch-type beta propeller"/>
    <property type="match status" value="1"/>
</dbReference>